<comment type="caution">
    <text evidence="7">The sequence shown here is derived from an EMBL/GenBank/DDBJ whole genome shotgun (WGS) entry which is preliminary data.</text>
</comment>
<dbReference type="Pfam" id="PF02911">
    <property type="entry name" value="Formyl_trans_C"/>
    <property type="match status" value="1"/>
</dbReference>
<dbReference type="AlphaFoldDB" id="A0A1F4W1P7"/>
<organism evidence="7 8">
    <name type="scientific">candidate division WWE3 bacterium RIFOXYA2_FULL_46_9</name>
    <dbReference type="NCBI Taxonomy" id="1802636"/>
    <lineage>
        <taxon>Bacteria</taxon>
        <taxon>Katanobacteria</taxon>
    </lineage>
</organism>
<dbReference type="InterPro" id="IPR011034">
    <property type="entry name" value="Formyl_transferase-like_C_sf"/>
</dbReference>
<evidence type="ECO:0000313" key="7">
    <source>
        <dbReference type="EMBL" id="OGC63336.1"/>
    </source>
</evidence>
<evidence type="ECO:0000259" key="6">
    <source>
        <dbReference type="Pfam" id="PF02911"/>
    </source>
</evidence>
<dbReference type="SUPFAM" id="SSF53328">
    <property type="entry name" value="Formyltransferase"/>
    <property type="match status" value="1"/>
</dbReference>
<evidence type="ECO:0000256" key="1">
    <source>
        <dbReference type="ARBA" id="ARBA00010699"/>
    </source>
</evidence>
<dbReference type="GO" id="GO:0004479">
    <property type="term" value="F:methionyl-tRNA formyltransferase activity"/>
    <property type="evidence" value="ECO:0007669"/>
    <property type="project" value="UniProtKB-EC"/>
</dbReference>
<dbReference type="SUPFAM" id="SSF50486">
    <property type="entry name" value="FMT C-terminal domain-like"/>
    <property type="match status" value="1"/>
</dbReference>
<dbReference type="EC" id="2.1.2.9" evidence="2"/>
<dbReference type="InterPro" id="IPR044135">
    <property type="entry name" value="Met-tRNA-FMT_C"/>
</dbReference>
<keyword evidence="3" id="KW-0808">Transferase</keyword>
<feature type="domain" description="Formyl transferase N-terminal" evidence="5">
    <location>
        <begin position="8"/>
        <end position="186"/>
    </location>
</feature>
<dbReference type="PANTHER" id="PTHR11138:SF5">
    <property type="entry name" value="METHIONYL-TRNA FORMYLTRANSFERASE, MITOCHONDRIAL"/>
    <property type="match status" value="1"/>
</dbReference>
<accession>A0A1F4W1P7</accession>
<dbReference type="InterPro" id="IPR036477">
    <property type="entry name" value="Formyl_transf_N_sf"/>
</dbReference>
<dbReference type="InterPro" id="IPR005793">
    <property type="entry name" value="Formyl_trans_C"/>
</dbReference>
<sequence>MEKLPNLKIAFFGTSDRSLPILDSLNSNFYLVLVVTKTDRKIGRKQTIKRTAVKDWTLDKNIPLVELDKFKEGEAEKIVALFREYDIDYGIVADFSYIVPKELCAVLYGKLINIHFSLLPKYRGASPVQYAILSGDKSTGVTLQLLNFKIDSGDILQTIEYPISSKATSGELYKKLFEISAEKLPKILAGYYSGDIRSIKQDPGLISYTYSRSHNKNTFIYKEDAKIDWKNSSVEIERAIRAFNPWPIAWTTIEDLNSQQARSVLIGQGVNKKFIGEGHKIVKIYEADVVEGKLKPITIQLEGKTKTDWESFLNGYYK</sequence>
<proteinExistence type="inferred from homology"/>
<evidence type="ECO:0000256" key="3">
    <source>
        <dbReference type="ARBA" id="ARBA00022679"/>
    </source>
</evidence>
<feature type="domain" description="Formyl transferase C-terminal" evidence="6">
    <location>
        <begin position="220"/>
        <end position="316"/>
    </location>
</feature>
<protein>
    <recommendedName>
        <fullName evidence="2">methionyl-tRNA formyltransferase</fullName>
        <ecNumber evidence="2">2.1.2.9</ecNumber>
    </recommendedName>
</protein>
<name>A0A1F4W1P7_UNCKA</name>
<dbReference type="PANTHER" id="PTHR11138">
    <property type="entry name" value="METHIONYL-TRNA FORMYLTRANSFERASE"/>
    <property type="match status" value="1"/>
</dbReference>
<evidence type="ECO:0000313" key="8">
    <source>
        <dbReference type="Proteomes" id="UP000176614"/>
    </source>
</evidence>
<dbReference type="CDD" id="cd08646">
    <property type="entry name" value="FMT_core_Met-tRNA-FMT_N"/>
    <property type="match status" value="1"/>
</dbReference>
<dbReference type="InterPro" id="IPR041711">
    <property type="entry name" value="Met-tRNA-FMT_N"/>
</dbReference>
<evidence type="ECO:0000259" key="5">
    <source>
        <dbReference type="Pfam" id="PF00551"/>
    </source>
</evidence>
<dbReference type="Gene3D" id="3.40.50.12230">
    <property type="match status" value="1"/>
</dbReference>
<gene>
    <name evidence="7" type="ORF">A2264_01215</name>
</gene>
<dbReference type="Proteomes" id="UP000176614">
    <property type="component" value="Unassembled WGS sequence"/>
</dbReference>
<dbReference type="EMBL" id="MEVT01000006">
    <property type="protein sequence ID" value="OGC63336.1"/>
    <property type="molecule type" value="Genomic_DNA"/>
</dbReference>
<keyword evidence="4" id="KW-0648">Protein biosynthesis</keyword>
<evidence type="ECO:0000256" key="2">
    <source>
        <dbReference type="ARBA" id="ARBA00012261"/>
    </source>
</evidence>
<evidence type="ECO:0000256" key="4">
    <source>
        <dbReference type="ARBA" id="ARBA00022917"/>
    </source>
</evidence>
<dbReference type="InterPro" id="IPR002376">
    <property type="entry name" value="Formyl_transf_N"/>
</dbReference>
<comment type="similarity">
    <text evidence="1">Belongs to the Fmt family.</text>
</comment>
<dbReference type="Pfam" id="PF00551">
    <property type="entry name" value="Formyl_trans_N"/>
    <property type="match status" value="1"/>
</dbReference>
<dbReference type="CDD" id="cd08704">
    <property type="entry name" value="Met_tRNA_FMT_C"/>
    <property type="match status" value="1"/>
</dbReference>
<reference evidence="7 8" key="1">
    <citation type="journal article" date="2016" name="Nat. Commun.">
        <title>Thousands of microbial genomes shed light on interconnected biogeochemical processes in an aquifer system.</title>
        <authorList>
            <person name="Anantharaman K."/>
            <person name="Brown C.T."/>
            <person name="Hug L.A."/>
            <person name="Sharon I."/>
            <person name="Castelle C.J."/>
            <person name="Probst A.J."/>
            <person name="Thomas B.C."/>
            <person name="Singh A."/>
            <person name="Wilkins M.J."/>
            <person name="Karaoz U."/>
            <person name="Brodie E.L."/>
            <person name="Williams K.H."/>
            <person name="Hubbard S.S."/>
            <person name="Banfield J.F."/>
        </authorList>
    </citation>
    <scope>NUCLEOTIDE SEQUENCE [LARGE SCALE GENOMIC DNA]</scope>
</reference>